<dbReference type="Pfam" id="PF08867">
    <property type="entry name" value="FRG"/>
    <property type="match status" value="1"/>
</dbReference>
<name>A0A5D0R0I6_9FLAO</name>
<dbReference type="InterPro" id="IPR014966">
    <property type="entry name" value="FRG-dom"/>
</dbReference>
<evidence type="ECO:0000313" key="2">
    <source>
        <dbReference type="EMBL" id="TYB74371.1"/>
    </source>
</evidence>
<comment type="caution">
    <text evidence="2">The sequence shown here is derived from an EMBL/GenBank/DDBJ whole genome shotgun (WGS) entry which is preliminary data.</text>
</comment>
<gene>
    <name evidence="2" type="ORF">ES674_14570</name>
</gene>
<proteinExistence type="predicted"/>
<evidence type="ECO:0000313" key="3">
    <source>
        <dbReference type="Proteomes" id="UP000323720"/>
    </source>
</evidence>
<evidence type="ECO:0000259" key="1">
    <source>
        <dbReference type="SMART" id="SM00901"/>
    </source>
</evidence>
<dbReference type="AlphaFoldDB" id="A0A5D0R0I6"/>
<organism evidence="2 3">
    <name type="scientific">Bizionia myxarmorum</name>
    <dbReference type="NCBI Taxonomy" id="291186"/>
    <lineage>
        <taxon>Bacteria</taxon>
        <taxon>Pseudomonadati</taxon>
        <taxon>Bacteroidota</taxon>
        <taxon>Flavobacteriia</taxon>
        <taxon>Flavobacteriales</taxon>
        <taxon>Flavobacteriaceae</taxon>
        <taxon>Bizionia</taxon>
    </lineage>
</organism>
<feature type="domain" description="FRG" evidence="1">
    <location>
        <begin position="19"/>
        <end position="111"/>
    </location>
</feature>
<keyword evidence="3" id="KW-1185">Reference proteome</keyword>
<dbReference type="RefSeq" id="WP_148405257.1">
    <property type="nucleotide sequence ID" value="NZ_VSKK01000005.1"/>
</dbReference>
<dbReference type="Proteomes" id="UP000323720">
    <property type="component" value="Unassembled WGS sequence"/>
</dbReference>
<protein>
    <submittedName>
        <fullName evidence="2">FRG domain-containing protein</fullName>
    </submittedName>
</protein>
<sequence>MVKNITNFINEIKRLGIVDQYENYYRGHSDINFELKPSIYRDGLIYNEDNIFKESISRVPLEFINAKSTVEKLVKMQHYGIPTRLLDITANPLVALYFACNKDFSKDGEVVYLRIPKNHIKYYDSDVVSVLSNIAKRPENFEIDTSTSKISEFNQTTPIEYLLHEIKEEKPYFQNLINPKHMEQVFAVKVKLDNERILKQEGAFLIFGIDANKIRPARVPTDWILNRTTKVKLEIAANRKRAILKELATFGISNRTLFPELENQGIFLIDKYKRKTS</sequence>
<dbReference type="EMBL" id="VSKK01000005">
    <property type="protein sequence ID" value="TYB74371.1"/>
    <property type="molecule type" value="Genomic_DNA"/>
</dbReference>
<reference evidence="2 3" key="1">
    <citation type="submission" date="2019-08" db="EMBL/GenBank/DDBJ databases">
        <title>Genomes of Antarctic Bizionia species.</title>
        <authorList>
            <person name="Bowman J.P."/>
        </authorList>
    </citation>
    <scope>NUCLEOTIDE SEQUENCE [LARGE SCALE GENOMIC DNA]</scope>
    <source>
        <strain evidence="2 3">ADA-4</strain>
    </source>
</reference>
<dbReference type="SMART" id="SM00901">
    <property type="entry name" value="FRG"/>
    <property type="match status" value="1"/>
</dbReference>
<dbReference type="OrthoDB" id="9816036at2"/>
<accession>A0A5D0R0I6</accession>